<feature type="signal peptide" evidence="7">
    <location>
        <begin position="1"/>
        <end position="30"/>
    </location>
</feature>
<evidence type="ECO:0000256" key="7">
    <source>
        <dbReference type="SAM" id="SignalP"/>
    </source>
</evidence>
<reference evidence="10" key="2">
    <citation type="submission" date="2020-09" db="EMBL/GenBank/DDBJ databases">
        <authorList>
            <person name="Sun Q."/>
            <person name="Zhou Y."/>
        </authorList>
    </citation>
    <scope>NUCLEOTIDE SEQUENCE</scope>
    <source>
        <strain evidence="10">CGMCC 4.7299</strain>
    </source>
</reference>
<dbReference type="PROSITE" id="PS00136">
    <property type="entry name" value="SUBTILASE_ASP"/>
    <property type="match status" value="1"/>
</dbReference>
<dbReference type="FunFam" id="3.40.50.200:FF:000014">
    <property type="entry name" value="Proteinase K"/>
    <property type="match status" value="1"/>
</dbReference>
<evidence type="ECO:0000256" key="3">
    <source>
        <dbReference type="ARBA" id="ARBA00022801"/>
    </source>
</evidence>
<dbReference type="Gene3D" id="3.30.70.80">
    <property type="entry name" value="Peptidase S8 propeptide/proteinase inhibitor I9"/>
    <property type="match status" value="1"/>
</dbReference>
<evidence type="ECO:0000256" key="5">
    <source>
        <dbReference type="PROSITE-ProRule" id="PRU01240"/>
    </source>
</evidence>
<keyword evidence="3 5" id="KW-0378">Hydrolase</keyword>
<dbReference type="InterPro" id="IPR000209">
    <property type="entry name" value="Peptidase_S8/S53_dom"/>
</dbReference>
<proteinExistence type="inferred from homology"/>
<feature type="active site" description="Charge relay system" evidence="5">
    <location>
        <position position="333"/>
    </location>
</feature>
<dbReference type="InterPro" id="IPR036852">
    <property type="entry name" value="Peptidase_S8/S53_dom_sf"/>
</dbReference>
<dbReference type="Gene3D" id="3.40.50.200">
    <property type="entry name" value="Peptidase S8/S53 domain"/>
    <property type="match status" value="1"/>
</dbReference>
<dbReference type="Pfam" id="PF00082">
    <property type="entry name" value="Peptidase_S8"/>
    <property type="match status" value="1"/>
</dbReference>
<dbReference type="GO" id="GO:0004252">
    <property type="term" value="F:serine-type endopeptidase activity"/>
    <property type="evidence" value="ECO:0007669"/>
    <property type="project" value="UniProtKB-UniRule"/>
</dbReference>
<gene>
    <name evidence="10" type="ORF">GCM10012284_13850</name>
</gene>
<comment type="similarity">
    <text evidence="1 5 6">Belongs to the peptidase S8 family.</text>
</comment>
<dbReference type="Gene3D" id="2.60.40.10">
    <property type="entry name" value="Immunoglobulins"/>
    <property type="match status" value="1"/>
</dbReference>
<protein>
    <recommendedName>
        <fullName evidence="12">Serine protease, subtilisin family</fullName>
    </recommendedName>
</protein>
<keyword evidence="4 5" id="KW-0720">Serine protease</keyword>
<dbReference type="PROSITE" id="PS00138">
    <property type="entry name" value="SUBTILASE_SER"/>
    <property type="match status" value="1"/>
</dbReference>
<feature type="domain" description="Peptidase S8/S53" evidence="8">
    <location>
        <begin position="146"/>
        <end position="368"/>
    </location>
</feature>
<keyword evidence="2 5" id="KW-0645">Protease</keyword>
<evidence type="ECO:0000313" key="11">
    <source>
        <dbReference type="Proteomes" id="UP000656042"/>
    </source>
</evidence>
<dbReference type="EMBL" id="BMMX01000003">
    <property type="protein sequence ID" value="GGK81146.1"/>
    <property type="molecule type" value="Genomic_DNA"/>
</dbReference>
<reference evidence="10" key="1">
    <citation type="journal article" date="2014" name="Int. J. Syst. Evol. Microbiol.">
        <title>Complete genome sequence of Corynebacterium casei LMG S-19264T (=DSM 44701T), isolated from a smear-ripened cheese.</title>
        <authorList>
            <consortium name="US DOE Joint Genome Institute (JGI-PGF)"/>
            <person name="Walter F."/>
            <person name="Albersmeier A."/>
            <person name="Kalinowski J."/>
            <person name="Ruckert C."/>
        </authorList>
    </citation>
    <scope>NUCLEOTIDE SEQUENCE</scope>
    <source>
        <strain evidence="10">CGMCC 4.7299</strain>
    </source>
</reference>
<dbReference type="SUPFAM" id="SSF52743">
    <property type="entry name" value="Subtilisin-like"/>
    <property type="match status" value="1"/>
</dbReference>
<dbReference type="GO" id="GO:0005615">
    <property type="term" value="C:extracellular space"/>
    <property type="evidence" value="ECO:0007669"/>
    <property type="project" value="TreeGrafter"/>
</dbReference>
<dbReference type="SUPFAM" id="SSF54897">
    <property type="entry name" value="Protease propeptides/inhibitors"/>
    <property type="match status" value="1"/>
</dbReference>
<accession>A0A8J3FMQ1</accession>
<dbReference type="InterPro" id="IPR037045">
    <property type="entry name" value="S8pro/Inhibitor_I9_sf"/>
</dbReference>
<dbReference type="InterPro" id="IPR013783">
    <property type="entry name" value="Ig-like_fold"/>
</dbReference>
<dbReference type="InterPro" id="IPR010259">
    <property type="entry name" value="S8pro/Inhibitor_I9"/>
</dbReference>
<dbReference type="InterPro" id="IPR015500">
    <property type="entry name" value="Peptidase_S8_subtilisin-rel"/>
</dbReference>
<name>A0A8J3FMQ1_9ACTN</name>
<feature type="active site" description="Charge relay system" evidence="5">
    <location>
        <position position="181"/>
    </location>
</feature>
<comment type="caution">
    <text evidence="10">The sequence shown here is derived from an EMBL/GenBank/DDBJ whole genome shotgun (WGS) entry which is preliminary data.</text>
</comment>
<keyword evidence="7" id="KW-0732">Signal</keyword>
<dbReference type="PANTHER" id="PTHR43806">
    <property type="entry name" value="PEPTIDASE S8"/>
    <property type="match status" value="1"/>
</dbReference>
<feature type="domain" description="Inhibitor I9" evidence="9">
    <location>
        <begin position="39"/>
        <end position="108"/>
    </location>
</feature>
<dbReference type="PANTHER" id="PTHR43806:SF11">
    <property type="entry name" value="CEREVISIN-RELATED"/>
    <property type="match status" value="1"/>
</dbReference>
<dbReference type="PROSITE" id="PS51892">
    <property type="entry name" value="SUBTILASE"/>
    <property type="match status" value="1"/>
</dbReference>
<evidence type="ECO:0008006" key="12">
    <source>
        <dbReference type="Google" id="ProtNLM"/>
    </source>
</evidence>
<dbReference type="GO" id="GO:0006508">
    <property type="term" value="P:proteolysis"/>
    <property type="evidence" value="ECO:0007669"/>
    <property type="project" value="UniProtKB-KW"/>
</dbReference>
<dbReference type="Pfam" id="PF05922">
    <property type="entry name" value="Inhibitor_I9"/>
    <property type="match status" value="1"/>
</dbReference>
<dbReference type="RefSeq" id="WP_189078238.1">
    <property type="nucleotide sequence ID" value="NZ_BMMX01000003.1"/>
</dbReference>
<evidence type="ECO:0000313" key="10">
    <source>
        <dbReference type="EMBL" id="GGK81146.1"/>
    </source>
</evidence>
<organism evidence="10 11">
    <name type="scientific">Mangrovihabitans endophyticus</name>
    <dbReference type="NCBI Taxonomy" id="1751298"/>
    <lineage>
        <taxon>Bacteria</taxon>
        <taxon>Bacillati</taxon>
        <taxon>Actinomycetota</taxon>
        <taxon>Actinomycetes</taxon>
        <taxon>Micromonosporales</taxon>
        <taxon>Micromonosporaceae</taxon>
        <taxon>Mangrovihabitans</taxon>
    </lineage>
</organism>
<dbReference type="InterPro" id="IPR034193">
    <property type="entry name" value="PCSK9_ProteinaseK-like"/>
</dbReference>
<evidence type="ECO:0000256" key="6">
    <source>
        <dbReference type="RuleBase" id="RU003355"/>
    </source>
</evidence>
<feature type="chain" id="PRO_5035329173" description="Serine protease, subtilisin family" evidence="7">
    <location>
        <begin position="31"/>
        <end position="475"/>
    </location>
</feature>
<evidence type="ECO:0000259" key="9">
    <source>
        <dbReference type="Pfam" id="PF05922"/>
    </source>
</evidence>
<sequence length="475" mass="49346">MRTVPRPTSRTAAAVVLGLIAAALAVPAPAAAGATPGRYIVTLSVAATAGRSAVAADAVAGKVLTAGHIVKTYRSVPALAVRMTATEARRVAADPAVAAVEPDQRVRIETVQRGATWNLDRIDQRSRALSRSYTPTDDGSAVHAYVIDTGIRIGHDEFQGRASYGYDFAGHDSAAADCNGHGTHVAATLGGRRYGVAKQVRLVAVRVLDCAGEGYLSDVLDGVDWVTRHAIKPAVANMSLGGFVSPALDAAVRTSISSGVTYVVAAGNSADDARYYSPAGVRAAITVGATDVRDRRANWSNWGPAVDLFAPGVGIWSAWRSGDSSRAVLSGTSMAAPHVAGAAALVLDAYPAYTPAEVSAYLVRGATVGRVVNRGAGSPNRLLFVPPPPRRPVIRTVSLPAASVGEPYRARLRLAATRRGTWSVASGTLPEGLRLSGAGYLSGTPIEAGTGRVLIRFTDFVPHRVNRAYTLAVGE</sequence>
<dbReference type="Pfam" id="PF05345">
    <property type="entry name" value="He_PIG"/>
    <property type="match status" value="1"/>
</dbReference>
<evidence type="ECO:0000259" key="8">
    <source>
        <dbReference type="Pfam" id="PF00082"/>
    </source>
</evidence>
<dbReference type="InterPro" id="IPR023828">
    <property type="entry name" value="Peptidase_S8_Ser-AS"/>
</dbReference>
<keyword evidence="11" id="KW-1185">Reference proteome</keyword>
<feature type="active site" description="Charge relay system" evidence="5">
    <location>
        <position position="148"/>
    </location>
</feature>
<evidence type="ECO:0000256" key="2">
    <source>
        <dbReference type="ARBA" id="ARBA00022670"/>
    </source>
</evidence>
<evidence type="ECO:0000256" key="4">
    <source>
        <dbReference type="ARBA" id="ARBA00022825"/>
    </source>
</evidence>
<dbReference type="GO" id="GO:0005975">
    <property type="term" value="P:carbohydrate metabolic process"/>
    <property type="evidence" value="ECO:0007669"/>
    <property type="project" value="UniProtKB-ARBA"/>
</dbReference>
<evidence type="ECO:0000256" key="1">
    <source>
        <dbReference type="ARBA" id="ARBA00011073"/>
    </source>
</evidence>
<dbReference type="CDD" id="cd04077">
    <property type="entry name" value="Peptidases_S8_PCSK9_ProteinaseK_like"/>
    <property type="match status" value="1"/>
</dbReference>
<dbReference type="AlphaFoldDB" id="A0A8J3FMQ1"/>
<dbReference type="InterPro" id="IPR023827">
    <property type="entry name" value="Peptidase_S8_Asp-AS"/>
</dbReference>
<dbReference type="InterPro" id="IPR050131">
    <property type="entry name" value="Peptidase_S8_subtilisin-like"/>
</dbReference>
<dbReference type="Proteomes" id="UP000656042">
    <property type="component" value="Unassembled WGS sequence"/>
</dbReference>
<dbReference type="PRINTS" id="PR00723">
    <property type="entry name" value="SUBTILISIN"/>
</dbReference>